<sequence>MYKFDLRGLIFLLVLLITSINIVSSIRDIEEKNYLLKNQLPRGPSPPSGPSPCHNKLDPFNKNKFSFHLDYVICP</sequence>
<reference evidence="2" key="1">
    <citation type="submission" date="2019-05" db="EMBL/GenBank/DDBJ databases">
        <title>The de novo reference genome and transcriptome assemblies of the wild tomato species Solanum chilense.</title>
        <authorList>
            <person name="Stam R."/>
            <person name="Nosenko T."/>
            <person name="Hoerger A.C."/>
            <person name="Stephan W."/>
            <person name="Seidel M.A."/>
            <person name="Kuhn J.M.M."/>
            <person name="Haberer G."/>
            <person name="Tellier A."/>
        </authorList>
    </citation>
    <scope>NUCLEOTIDE SEQUENCE</scope>
    <source>
        <tissue evidence="2">Mature leaves</tissue>
    </source>
</reference>
<dbReference type="EMBL" id="RXGB01027354">
    <property type="protein sequence ID" value="TMW81267.1"/>
    <property type="molecule type" value="Genomic_DNA"/>
</dbReference>
<gene>
    <name evidence="2" type="ORF">EJD97_010792</name>
</gene>
<comment type="caution">
    <text evidence="2">The sequence shown here is derived from an EMBL/GenBank/DDBJ whole genome shotgun (WGS) entry which is preliminary data.</text>
</comment>
<keyword evidence="1" id="KW-0732">Signal</keyword>
<evidence type="ECO:0008006" key="3">
    <source>
        <dbReference type="Google" id="ProtNLM"/>
    </source>
</evidence>
<proteinExistence type="predicted"/>
<accession>A0A6N2AFL9</accession>
<protein>
    <recommendedName>
        <fullName evidence="3">Transmembrane protein</fullName>
    </recommendedName>
</protein>
<feature type="signal peptide" evidence="1">
    <location>
        <begin position="1"/>
        <end position="25"/>
    </location>
</feature>
<organism evidence="2">
    <name type="scientific">Solanum chilense</name>
    <name type="common">Tomato</name>
    <name type="synonym">Lycopersicon chilense</name>
    <dbReference type="NCBI Taxonomy" id="4083"/>
    <lineage>
        <taxon>Eukaryota</taxon>
        <taxon>Viridiplantae</taxon>
        <taxon>Streptophyta</taxon>
        <taxon>Embryophyta</taxon>
        <taxon>Tracheophyta</taxon>
        <taxon>Spermatophyta</taxon>
        <taxon>Magnoliopsida</taxon>
        <taxon>eudicotyledons</taxon>
        <taxon>Gunneridae</taxon>
        <taxon>Pentapetalae</taxon>
        <taxon>asterids</taxon>
        <taxon>lamiids</taxon>
        <taxon>Solanales</taxon>
        <taxon>Solanaceae</taxon>
        <taxon>Solanoideae</taxon>
        <taxon>Solaneae</taxon>
        <taxon>Solanum</taxon>
        <taxon>Solanum subgen. Lycopersicon</taxon>
    </lineage>
</organism>
<dbReference type="AlphaFoldDB" id="A0A6N2AFL9"/>
<evidence type="ECO:0000313" key="2">
    <source>
        <dbReference type="EMBL" id="TMW81267.1"/>
    </source>
</evidence>
<evidence type="ECO:0000256" key="1">
    <source>
        <dbReference type="SAM" id="SignalP"/>
    </source>
</evidence>
<feature type="chain" id="PRO_5026821239" description="Transmembrane protein" evidence="1">
    <location>
        <begin position="26"/>
        <end position="75"/>
    </location>
</feature>
<name>A0A6N2AFL9_SOLCI</name>